<evidence type="ECO:0000256" key="2">
    <source>
        <dbReference type="SAM" id="SignalP"/>
    </source>
</evidence>
<keyword evidence="4" id="KW-1185">Reference proteome</keyword>
<reference evidence="3 4" key="1">
    <citation type="journal article" date="2016" name="PLoS Pathog.">
        <title>Biosynthesis of antibiotic leucinostatins in bio-control fungus Purpureocillium lilacinum and their inhibition on phytophthora revealed by genome mining.</title>
        <authorList>
            <person name="Wang G."/>
            <person name="Liu Z."/>
            <person name="Lin R."/>
            <person name="Li E."/>
            <person name="Mao Z."/>
            <person name="Ling J."/>
            <person name="Yang Y."/>
            <person name="Yin W.B."/>
            <person name="Xie B."/>
        </authorList>
    </citation>
    <scope>NUCLEOTIDE SEQUENCE [LARGE SCALE GENOMIC DNA]</scope>
    <source>
        <strain evidence="3">170</strain>
    </source>
</reference>
<evidence type="ECO:0000313" key="3">
    <source>
        <dbReference type="EMBL" id="OAQ61949.1"/>
    </source>
</evidence>
<dbReference type="KEGG" id="pchm:VFPPC_14213"/>
<protein>
    <recommendedName>
        <fullName evidence="5">GPI anchored serine-threonine rich protein</fullName>
    </recommendedName>
</protein>
<dbReference type="RefSeq" id="XP_018139653.1">
    <property type="nucleotide sequence ID" value="XM_018291982.1"/>
</dbReference>
<dbReference type="GeneID" id="28855976"/>
<sequence>MKFLITLAIAITSVSAASTVPPPTNTQAPPIPEGGDKDCLANYIVRQCLQTENDKLAACSATDYQCLCYAAQAIATCYNNCPNDIRAPSATQAMNAHCRNASLYATTSTASSTATPTASTTEAPNSTDVPSGSLSFSAANPTKTGGAESLAGNAAGLLAAVAGAVAVVL</sequence>
<organism evidence="3 4">
    <name type="scientific">Pochonia chlamydosporia 170</name>
    <dbReference type="NCBI Taxonomy" id="1380566"/>
    <lineage>
        <taxon>Eukaryota</taxon>
        <taxon>Fungi</taxon>
        <taxon>Dikarya</taxon>
        <taxon>Ascomycota</taxon>
        <taxon>Pezizomycotina</taxon>
        <taxon>Sordariomycetes</taxon>
        <taxon>Hypocreomycetidae</taxon>
        <taxon>Hypocreales</taxon>
        <taxon>Clavicipitaceae</taxon>
        <taxon>Pochonia</taxon>
    </lineage>
</organism>
<dbReference type="Proteomes" id="UP000078397">
    <property type="component" value="Unassembled WGS sequence"/>
</dbReference>
<feature type="compositionally biased region" description="Polar residues" evidence="1">
    <location>
        <begin position="128"/>
        <end position="140"/>
    </location>
</feature>
<dbReference type="STRING" id="1380566.A0A179FA24"/>
<accession>A0A179FA24</accession>
<dbReference type="EMBL" id="LSBJ02000007">
    <property type="protein sequence ID" value="OAQ61949.1"/>
    <property type="molecule type" value="Genomic_DNA"/>
</dbReference>
<feature type="compositionally biased region" description="Low complexity" evidence="1">
    <location>
        <begin position="111"/>
        <end position="127"/>
    </location>
</feature>
<feature type="region of interest" description="Disordered" evidence="1">
    <location>
        <begin position="111"/>
        <end position="140"/>
    </location>
</feature>
<evidence type="ECO:0000256" key="1">
    <source>
        <dbReference type="SAM" id="MobiDB-lite"/>
    </source>
</evidence>
<name>A0A179FA24_METCM</name>
<evidence type="ECO:0000313" key="4">
    <source>
        <dbReference type="Proteomes" id="UP000078397"/>
    </source>
</evidence>
<dbReference type="AlphaFoldDB" id="A0A179FA24"/>
<feature type="chain" id="PRO_5008101480" description="GPI anchored serine-threonine rich protein" evidence="2">
    <location>
        <begin position="17"/>
        <end position="169"/>
    </location>
</feature>
<evidence type="ECO:0008006" key="5">
    <source>
        <dbReference type="Google" id="ProtNLM"/>
    </source>
</evidence>
<keyword evidence="2" id="KW-0732">Signal</keyword>
<comment type="caution">
    <text evidence="3">The sequence shown here is derived from an EMBL/GenBank/DDBJ whole genome shotgun (WGS) entry which is preliminary data.</text>
</comment>
<feature type="signal peptide" evidence="2">
    <location>
        <begin position="1"/>
        <end position="16"/>
    </location>
</feature>
<dbReference type="OrthoDB" id="2507140at2759"/>
<gene>
    <name evidence="3" type="ORF">VFPPC_14213</name>
</gene>
<proteinExistence type="predicted"/>